<dbReference type="GeneID" id="106171889"/>
<feature type="domain" description="Tryptophan synthase beta chain-like PALP" evidence="6">
    <location>
        <begin position="29"/>
        <end position="335"/>
    </location>
</feature>
<feature type="modified residue" description="N6-(pyridoxal phosphate)lysine" evidence="5">
    <location>
        <position position="67"/>
    </location>
</feature>
<gene>
    <name evidence="8" type="primary">LOC106171889</name>
</gene>
<keyword evidence="3 5" id="KW-0663">Pyridoxal phosphate</keyword>
<sequence>MATSSFCRIPYEPPAWASKLKKIPSSRVKLAHADTPIHEWKVPGVKAPFTLHVKRDDLTGSTLTGNKVRKLEFLLADALDKGCKHIITCGGIQSNHCRATAVASAQMGLKSHLVLRSKLKNSEDVPCNGNLLLDRMCGAQIYIVPWEGTYESHLKPSMENIARGIKESSGEDSYLIPVGGSNSVGLFGYITVFHEMISQGILDNFDDIAFACGSGATAAGLAVGNYLNGSKLKIHALIVCEDAKFYNAAINEMLDDVGLTDVRSEDMVDMIEGPENQGYGVSTQEELDYFVQVGIDTGVIVDPTYTGKAVKFLVQEMNNHPDRFKGRRVLFLHTGGIYGLFDGRMDNVLKQHEMTNRVKILYD</sequence>
<evidence type="ECO:0000256" key="5">
    <source>
        <dbReference type="PIRSR" id="PIRSR006278-2"/>
    </source>
</evidence>
<dbReference type="InterPro" id="IPR001926">
    <property type="entry name" value="TrpB-like_PALP"/>
</dbReference>
<dbReference type="NCBIfam" id="TIGR01275">
    <property type="entry name" value="ACC_deam_rel"/>
    <property type="match status" value="1"/>
</dbReference>
<comment type="cofactor">
    <cofactor evidence="1">
        <name>pyridoxal 5'-phosphate</name>
        <dbReference type="ChEBI" id="CHEBI:597326"/>
    </cofactor>
</comment>
<feature type="active site" description="Nucleophile" evidence="4">
    <location>
        <position position="94"/>
    </location>
</feature>
<evidence type="ECO:0000256" key="3">
    <source>
        <dbReference type="ARBA" id="ARBA00022898"/>
    </source>
</evidence>
<dbReference type="InterPro" id="IPR027278">
    <property type="entry name" value="ACCD_DCysDesulf"/>
</dbReference>
<evidence type="ECO:0000256" key="4">
    <source>
        <dbReference type="PIRSR" id="PIRSR006278-1"/>
    </source>
</evidence>
<evidence type="ECO:0000256" key="1">
    <source>
        <dbReference type="ARBA" id="ARBA00001933"/>
    </source>
</evidence>
<dbReference type="PANTHER" id="PTHR43780">
    <property type="entry name" value="1-AMINOCYCLOPROPANE-1-CARBOXYLATE DEAMINASE-RELATED"/>
    <property type="match status" value="1"/>
</dbReference>
<proteinExistence type="inferred from homology"/>
<dbReference type="PANTHER" id="PTHR43780:SF2">
    <property type="entry name" value="1-AMINOCYCLOPROPANE-1-CARBOXYLATE DEAMINASE-RELATED"/>
    <property type="match status" value="1"/>
</dbReference>
<dbReference type="OrthoDB" id="10266364at2759"/>
<dbReference type="RefSeq" id="XP_023930386.1">
    <property type="nucleotide sequence ID" value="XM_024074618.1"/>
</dbReference>
<evidence type="ECO:0000313" key="8">
    <source>
        <dbReference type="RefSeq" id="XP_023930386.1"/>
    </source>
</evidence>
<evidence type="ECO:0000256" key="2">
    <source>
        <dbReference type="ARBA" id="ARBA00008639"/>
    </source>
</evidence>
<evidence type="ECO:0000259" key="6">
    <source>
        <dbReference type="Pfam" id="PF00291"/>
    </source>
</evidence>
<dbReference type="GO" id="GO:0019148">
    <property type="term" value="F:D-cysteine desulfhydrase activity"/>
    <property type="evidence" value="ECO:0007669"/>
    <property type="project" value="TreeGrafter"/>
</dbReference>
<dbReference type="AlphaFoldDB" id="A0A2R2MJI5"/>
<dbReference type="Gene3D" id="3.40.50.1100">
    <property type="match status" value="2"/>
</dbReference>
<name>A0A2R2MJI5_LINAN</name>
<reference evidence="8" key="1">
    <citation type="submission" date="2025-08" db="UniProtKB">
        <authorList>
            <consortium name="RefSeq"/>
        </authorList>
    </citation>
    <scope>IDENTIFICATION</scope>
    <source>
        <tissue evidence="8">Gonads</tissue>
    </source>
</reference>
<accession>A0A2R2MJI5</accession>
<dbReference type="SUPFAM" id="SSF53686">
    <property type="entry name" value="Tryptophan synthase beta subunit-like PLP-dependent enzymes"/>
    <property type="match status" value="1"/>
</dbReference>
<dbReference type="KEGG" id="lak:106171889"/>
<dbReference type="PIRSF" id="PIRSF006278">
    <property type="entry name" value="ACCD_DCysDesulf"/>
    <property type="match status" value="1"/>
</dbReference>
<dbReference type="Pfam" id="PF00291">
    <property type="entry name" value="PALP"/>
    <property type="match status" value="1"/>
</dbReference>
<dbReference type="InParanoid" id="A0A2R2MJI5"/>
<protein>
    <submittedName>
        <fullName evidence="8">Bifunctional D-cysteine desulfhydrase/1-aminocyclopropane-1-carboxylate deaminase, mitochondrial-like</fullName>
    </submittedName>
</protein>
<comment type="similarity">
    <text evidence="2">Belongs to the ACC deaminase/D-cysteine desulfhydrase family.</text>
</comment>
<organism evidence="7 8">
    <name type="scientific">Lingula anatina</name>
    <name type="common">Brachiopod</name>
    <name type="synonym">Lingula unguis</name>
    <dbReference type="NCBI Taxonomy" id="7574"/>
    <lineage>
        <taxon>Eukaryota</taxon>
        <taxon>Metazoa</taxon>
        <taxon>Spiralia</taxon>
        <taxon>Lophotrochozoa</taxon>
        <taxon>Brachiopoda</taxon>
        <taxon>Linguliformea</taxon>
        <taxon>Lingulata</taxon>
        <taxon>Lingulida</taxon>
        <taxon>Linguloidea</taxon>
        <taxon>Lingulidae</taxon>
        <taxon>Lingula</taxon>
    </lineage>
</organism>
<dbReference type="InterPro" id="IPR005966">
    <property type="entry name" value="D-Cys_desShydrase"/>
</dbReference>
<dbReference type="InterPro" id="IPR036052">
    <property type="entry name" value="TrpB-like_PALP_sf"/>
</dbReference>
<dbReference type="Proteomes" id="UP000085678">
    <property type="component" value="Unplaced"/>
</dbReference>
<dbReference type="STRING" id="7574.A0A2R2MJI5"/>
<evidence type="ECO:0000313" key="7">
    <source>
        <dbReference type="Proteomes" id="UP000085678"/>
    </source>
</evidence>
<keyword evidence="7" id="KW-1185">Reference proteome</keyword>
<dbReference type="OMA" id="YRKLKYN"/>